<keyword evidence="3 4" id="KW-0408">Iron</keyword>
<keyword evidence="8" id="KW-1185">Reference proteome</keyword>
<dbReference type="OrthoDB" id="3934656at2759"/>
<keyword evidence="5" id="KW-0503">Monooxygenase</keyword>
<keyword evidence="6" id="KW-0472">Membrane</keyword>
<dbReference type="AlphaFoldDB" id="A0A3N4I232"/>
<dbReference type="Proteomes" id="UP000275078">
    <property type="component" value="Unassembled WGS sequence"/>
</dbReference>
<keyword evidence="6" id="KW-0812">Transmembrane</keyword>
<evidence type="ECO:0000256" key="4">
    <source>
        <dbReference type="PIRSR" id="PIRSR602401-1"/>
    </source>
</evidence>
<dbReference type="Pfam" id="PF00067">
    <property type="entry name" value="p450"/>
    <property type="match status" value="1"/>
</dbReference>
<dbReference type="SUPFAM" id="SSF48264">
    <property type="entry name" value="Cytochrome P450"/>
    <property type="match status" value="1"/>
</dbReference>
<dbReference type="GO" id="GO:0020037">
    <property type="term" value="F:heme binding"/>
    <property type="evidence" value="ECO:0007669"/>
    <property type="project" value="InterPro"/>
</dbReference>
<gene>
    <name evidence="7" type="ORF">BJ508DRAFT_154106</name>
</gene>
<keyword evidence="2 4" id="KW-0479">Metal-binding</keyword>
<comment type="similarity">
    <text evidence="5">Belongs to the cytochrome P450 family.</text>
</comment>
<keyword evidence="4 5" id="KW-0349">Heme</keyword>
<dbReference type="STRING" id="1160509.A0A3N4I232"/>
<evidence type="ECO:0000256" key="1">
    <source>
        <dbReference type="ARBA" id="ARBA00001971"/>
    </source>
</evidence>
<dbReference type="EMBL" id="ML119708">
    <property type="protein sequence ID" value="RPA78728.1"/>
    <property type="molecule type" value="Genomic_DNA"/>
</dbReference>
<evidence type="ECO:0000256" key="6">
    <source>
        <dbReference type="SAM" id="Phobius"/>
    </source>
</evidence>
<dbReference type="InterPro" id="IPR017972">
    <property type="entry name" value="Cyt_P450_CS"/>
</dbReference>
<feature type="transmembrane region" description="Helical" evidence="6">
    <location>
        <begin position="31"/>
        <end position="50"/>
    </location>
</feature>
<evidence type="ECO:0000256" key="5">
    <source>
        <dbReference type="RuleBase" id="RU000461"/>
    </source>
</evidence>
<dbReference type="Gene3D" id="1.10.630.10">
    <property type="entry name" value="Cytochrome P450"/>
    <property type="match status" value="1"/>
</dbReference>
<sequence length="557" mass="62640">MATMKDSFSLLSARVFSQLSRLDLNLDVKSLLLIHLPLLLFTIVAGKIIYLRHFHPLSRFPGPFLGSITNFYQLYIITTGRLEQYEAAWHAKYGPLVRIRPNVLSSSDPRHGPYIYHKNADKTSFQDLPSFGLEESVGSQKSHKVHAYLKKRVAPAFRLEVVKRSENMVDDQILKLLKEWDRRYLKESKDGLLDCAPWTQYLAYDVISEIAFGESKGFLKKGGDVEGLITELLKAIKAGMILSAVADLFLTIYNEPLGIGRWLLKPGVDPKSGLGKIVTFAQNQITTRRNRIAEGKPVRNDVVNHIMSLQNPDGTLVPDSYIRAELTLVTFAGSDTTAANIRHIIISVLSNPSVKAKLIAEIDGNYEAGRLSGMVGTYDDLNANSPYLYAVLKESRRIRAPIPILLPRQVNAPGLHLPVGHGSEQTTVFIPPGVDIGQNSMVTTRDKHYYGPDADEFKPERWLETEVGKAQAEKLERADMTFGAGARVCLGRNIAWMELIKSVSALFRYFDIERVEPPAGGKPYKCENFSLWYEDGIWIRIRRRDVREWNMVDAAVV</sequence>
<reference evidence="7 8" key="1">
    <citation type="journal article" date="2018" name="Nat. Ecol. Evol.">
        <title>Pezizomycetes genomes reveal the molecular basis of ectomycorrhizal truffle lifestyle.</title>
        <authorList>
            <person name="Murat C."/>
            <person name="Payen T."/>
            <person name="Noel B."/>
            <person name="Kuo A."/>
            <person name="Morin E."/>
            <person name="Chen J."/>
            <person name="Kohler A."/>
            <person name="Krizsan K."/>
            <person name="Balestrini R."/>
            <person name="Da Silva C."/>
            <person name="Montanini B."/>
            <person name="Hainaut M."/>
            <person name="Levati E."/>
            <person name="Barry K.W."/>
            <person name="Belfiori B."/>
            <person name="Cichocki N."/>
            <person name="Clum A."/>
            <person name="Dockter R.B."/>
            <person name="Fauchery L."/>
            <person name="Guy J."/>
            <person name="Iotti M."/>
            <person name="Le Tacon F."/>
            <person name="Lindquist E.A."/>
            <person name="Lipzen A."/>
            <person name="Malagnac F."/>
            <person name="Mello A."/>
            <person name="Molinier V."/>
            <person name="Miyauchi S."/>
            <person name="Poulain J."/>
            <person name="Riccioni C."/>
            <person name="Rubini A."/>
            <person name="Sitrit Y."/>
            <person name="Splivallo R."/>
            <person name="Traeger S."/>
            <person name="Wang M."/>
            <person name="Zifcakova L."/>
            <person name="Wipf D."/>
            <person name="Zambonelli A."/>
            <person name="Paolocci F."/>
            <person name="Nowrousian M."/>
            <person name="Ottonello S."/>
            <person name="Baldrian P."/>
            <person name="Spatafora J.W."/>
            <person name="Henrissat B."/>
            <person name="Nagy L.G."/>
            <person name="Aury J.M."/>
            <person name="Wincker P."/>
            <person name="Grigoriev I.V."/>
            <person name="Bonfante P."/>
            <person name="Martin F.M."/>
        </authorList>
    </citation>
    <scope>NUCLEOTIDE SEQUENCE [LARGE SCALE GENOMIC DNA]</scope>
    <source>
        <strain evidence="7 8">RN42</strain>
    </source>
</reference>
<dbReference type="GO" id="GO:0005506">
    <property type="term" value="F:iron ion binding"/>
    <property type="evidence" value="ECO:0007669"/>
    <property type="project" value="InterPro"/>
</dbReference>
<dbReference type="GO" id="GO:0016705">
    <property type="term" value="F:oxidoreductase activity, acting on paired donors, with incorporation or reduction of molecular oxygen"/>
    <property type="evidence" value="ECO:0007669"/>
    <property type="project" value="InterPro"/>
</dbReference>
<evidence type="ECO:0000256" key="3">
    <source>
        <dbReference type="ARBA" id="ARBA00023004"/>
    </source>
</evidence>
<dbReference type="InterPro" id="IPR002401">
    <property type="entry name" value="Cyt_P450_E_grp-I"/>
</dbReference>
<dbReference type="PROSITE" id="PS00086">
    <property type="entry name" value="CYTOCHROME_P450"/>
    <property type="match status" value="1"/>
</dbReference>
<dbReference type="InterPro" id="IPR050121">
    <property type="entry name" value="Cytochrome_P450_monoxygenase"/>
</dbReference>
<dbReference type="PANTHER" id="PTHR24305">
    <property type="entry name" value="CYTOCHROME P450"/>
    <property type="match status" value="1"/>
</dbReference>
<dbReference type="GO" id="GO:0004497">
    <property type="term" value="F:monooxygenase activity"/>
    <property type="evidence" value="ECO:0007669"/>
    <property type="project" value="UniProtKB-KW"/>
</dbReference>
<evidence type="ECO:0000313" key="8">
    <source>
        <dbReference type="Proteomes" id="UP000275078"/>
    </source>
</evidence>
<evidence type="ECO:0000313" key="7">
    <source>
        <dbReference type="EMBL" id="RPA78728.1"/>
    </source>
</evidence>
<feature type="binding site" description="axial binding residue" evidence="4">
    <location>
        <position position="489"/>
    </location>
    <ligand>
        <name>heme</name>
        <dbReference type="ChEBI" id="CHEBI:30413"/>
    </ligand>
    <ligandPart>
        <name>Fe</name>
        <dbReference type="ChEBI" id="CHEBI:18248"/>
    </ligandPart>
</feature>
<keyword evidence="6" id="KW-1133">Transmembrane helix</keyword>
<evidence type="ECO:0000256" key="2">
    <source>
        <dbReference type="ARBA" id="ARBA00022723"/>
    </source>
</evidence>
<dbReference type="PANTHER" id="PTHR24305:SF85">
    <property type="entry name" value="P450, PUTATIVE (EUROFUNG)-RELATED"/>
    <property type="match status" value="1"/>
</dbReference>
<accession>A0A3N4I232</accession>
<comment type="cofactor">
    <cofactor evidence="1 4">
        <name>heme</name>
        <dbReference type="ChEBI" id="CHEBI:30413"/>
    </cofactor>
</comment>
<protein>
    <submittedName>
        <fullName evidence="7">Cytochrome P450</fullName>
    </submittedName>
</protein>
<organism evidence="7 8">
    <name type="scientific">Ascobolus immersus RN42</name>
    <dbReference type="NCBI Taxonomy" id="1160509"/>
    <lineage>
        <taxon>Eukaryota</taxon>
        <taxon>Fungi</taxon>
        <taxon>Dikarya</taxon>
        <taxon>Ascomycota</taxon>
        <taxon>Pezizomycotina</taxon>
        <taxon>Pezizomycetes</taxon>
        <taxon>Pezizales</taxon>
        <taxon>Ascobolaceae</taxon>
        <taxon>Ascobolus</taxon>
    </lineage>
</organism>
<dbReference type="PRINTS" id="PR00385">
    <property type="entry name" value="P450"/>
</dbReference>
<keyword evidence="5" id="KW-0560">Oxidoreductase</keyword>
<dbReference type="InterPro" id="IPR001128">
    <property type="entry name" value="Cyt_P450"/>
</dbReference>
<dbReference type="InterPro" id="IPR036396">
    <property type="entry name" value="Cyt_P450_sf"/>
</dbReference>
<dbReference type="PRINTS" id="PR00463">
    <property type="entry name" value="EP450I"/>
</dbReference>
<name>A0A3N4I232_ASCIM</name>
<proteinExistence type="inferred from homology"/>